<evidence type="ECO:0000313" key="1">
    <source>
        <dbReference type="EMBL" id="OBV37821.1"/>
    </source>
</evidence>
<protein>
    <submittedName>
        <fullName evidence="1">HlyD family secretion protein</fullName>
    </submittedName>
</protein>
<organism evidence="1 2">
    <name type="scientific">Janthinobacterium psychrotolerans</name>
    <dbReference type="NCBI Taxonomy" id="1747903"/>
    <lineage>
        <taxon>Bacteria</taxon>
        <taxon>Pseudomonadati</taxon>
        <taxon>Pseudomonadota</taxon>
        <taxon>Betaproteobacteria</taxon>
        <taxon>Burkholderiales</taxon>
        <taxon>Oxalobacteraceae</taxon>
        <taxon>Janthinobacterium</taxon>
    </lineage>
</organism>
<dbReference type="OrthoDB" id="9775513at2"/>
<accession>A0A1A7BW66</accession>
<comment type="caution">
    <text evidence="1">The sequence shown here is derived from an EMBL/GenBank/DDBJ whole genome shotgun (WGS) entry which is preliminary data.</text>
</comment>
<name>A0A1A7BW66_9BURK</name>
<keyword evidence="2" id="KW-1185">Reference proteome</keyword>
<dbReference type="RefSeq" id="WP_150127874.1">
    <property type="nucleotide sequence ID" value="NZ_LOCQ01000059.1"/>
</dbReference>
<dbReference type="PRINTS" id="PR01490">
    <property type="entry name" value="RTXTOXIND"/>
</dbReference>
<sequence length="101" mass="10620">MLTGEVVRLSLGATGNGSNIRSSVQPGVSVRANDGQSSANAATMYRARIRLPQQLRAPDGAMRPLAAGMQVVAEIHHGRRTVLEYLLAALKKAVGEAARKG</sequence>
<gene>
    <name evidence="1" type="ORF">ASR47_100493</name>
</gene>
<dbReference type="EMBL" id="LOCQ01000059">
    <property type="protein sequence ID" value="OBV37821.1"/>
    <property type="molecule type" value="Genomic_DNA"/>
</dbReference>
<dbReference type="Proteomes" id="UP000092713">
    <property type="component" value="Unassembled WGS sequence"/>
</dbReference>
<dbReference type="AlphaFoldDB" id="A0A1A7BW66"/>
<proteinExistence type="predicted"/>
<evidence type="ECO:0000313" key="2">
    <source>
        <dbReference type="Proteomes" id="UP000092713"/>
    </source>
</evidence>
<dbReference type="STRING" id="1747903.ASR47_100493"/>
<reference evidence="1 2" key="1">
    <citation type="submission" date="2016-04" db="EMBL/GenBank/DDBJ databases">
        <title>Draft genome sequence of Janthinobacterium psychrotolerans sp. nov., isolated from freshwater sediments in Denmark.</title>
        <authorList>
            <person name="Gong X."/>
            <person name="Skrivergaard S."/>
            <person name="Korsgaard B.S."/>
            <person name="Schreiber L."/>
            <person name="Marshall I.P."/>
            <person name="Finster K."/>
            <person name="Schramm A."/>
        </authorList>
    </citation>
    <scope>NUCLEOTIDE SEQUENCE [LARGE SCALE GENOMIC DNA]</scope>
    <source>
        <strain evidence="1 2">S3-2</strain>
    </source>
</reference>